<keyword evidence="8 13" id="KW-0829">Tyrosine-protein kinase</keyword>
<evidence type="ECO:0000259" key="15">
    <source>
        <dbReference type="PROSITE" id="PS50011"/>
    </source>
</evidence>
<evidence type="ECO:0000256" key="7">
    <source>
        <dbReference type="ARBA" id="ARBA00022999"/>
    </source>
</evidence>
<dbReference type="InterPro" id="IPR020635">
    <property type="entry name" value="Tyr_kinase_cat_dom"/>
</dbReference>
<dbReference type="Pfam" id="PF00779">
    <property type="entry name" value="BTK"/>
    <property type="match status" value="1"/>
</dbReference>
<dbReference type="PROSITE" id="PS50001">
    <property type="entry name" value="SH2"/>
    <property type="match status" value="1"/>
</dbReference>
<dbReference type="GO" id="GO:0005829">
    <property type="term" value="C:cytosol"/>
    <property type="evidence" value="ECO:0007669"/>
    <property type="project" value="UniProtKB-ARBA"/>
</dbReference>
<dbReference type="EMBL" id="AFYH01037441">
    <property type="status" value="NOT_ANNOTATED_CDS"/>
    <property type="molecule type" value="Genomic_DNA"/>
</dbReference>
<dbReference type="SUPFAM" id="SSF56112">
    <property type="entry name" value="Protein kinase-like (PK-like)"/>
    <property type="match status" value="1"/>
</dbReference>
<organism evidence="16 17">
    <name type="scientific">Latimeria chalumnae</name>
    <name type="common">Coelacanth</name>
    <dbReference type="NCBI Taxonomy" id="7897"/>
    <lineage>
        <taxon>Eukaryota</taxon>
        <taxon>Metazoa</taxon>
        <taxon>Chordata</taxon>
        <taxon>Craniata</taxon>
        <taxon>Vertebrata</taxon>
        <taxon>Euteleostomi</taxon>
        <taxon>Coelacanthiformes</taxon>
        <taxon>Coelacanthidae</taxon>
        <taxon>Latimeria</taxon>
    </lineage>
</organism>
<dbReference type="SUPFAM" id="SSF50729">
    <property type="entry name" value="PH domain-like"/>
    <property type="match status" value="1"/>
</dbReference>
<comment type="similarity">
    <text evidence="13">Belongs to the protein kinase superfamily. Tyr protein kinase family.</text>
</comment>
<sequence length="646" mass="74718">KSPKMLYMPISLCKKKKKKERKSNNYRNRTVCYTKTKNKTCSYPKDRHGSKTVHIEAAQLQLLKNDYRRCTIQKHSGLQIIYDEGPLYIFAPTEELRQRWIKELKNVTRFNKDLAQKYHPCFWIDGEWLCCKQIAKTAIGCQILEIRKCEIVIPRNLSKTRKFELVVFKLKHLLAQKKRTASLSGFLKSVYTHTHSSLLSSKKSALLLACPIESSPDRKQVKKKKSLLINSASNSMRKGLKKKSNGKMQEGYIPSNYVTEATDQLQIFEWYSKHITRSQAEQRLREEGKDGGFIVRDSSRPGKYTVSVFTKATGEPNGMIRHYVVCSTPQNQYYLAEKYHFASIPDLIKYHQHNSAGLISRLKHPVSTWSSSAPSTAGLGYGIWEIDPKDLTFLNELGNGQFGVVKHGKWRGQHDVAIKMIKEGSMSEDDFIDEAKVMMNLSHAKLVQLYGICTKERPIFIVTEFMANGCLLNYLRENNKRPHTTELLEMCKDVCEAMEYLESQQFLHRDLAARNCLVDTRGIVKVSDFGLSRYVMDDEYTSSIGSKFPVRWSPPEVLLYNKFSSKSDVWSFGVLMWEIYTLGKMPYERFNNSETADNVTKGLRLYRPQLATDRIYPIMYSCWHERPEERPSFRVLLSNILDLLEE</sequence>
<dbReference type="eggNOG" id="KOG0197">
    <property type="taxonomic scope" value="Eukaryota"/>
</dbReference>
<dbReference type="SMART" id="SM00107">
    <property type="entry name" value="BTK"/>
    <property type="match status" value="1"/>
</dbReference>
<dbReference type="FunFam" id="1.10.510.10:FF:000052">
    <property type="entry name" value="Tyrosine-protein kinase"/>
    <property type="match status" value="1"/>
</dbReference>
<dbReference type="FunFam" id="3.30.200.20:FF:000053">
    <property type="entry name" value="Tyrosine-protein kinase"/>
    <property type="match status" value="1"/>
</dbReference>
<dbReference type="Ensembl" id="ENSLACT00000019675.1">
    <property type="protein sequence ID" value="ENSLACP00000019537.1"/>
    <property type="gene ID" value="ENSLACG00000017180.2"/>
</dbReference>
<keyword evidence="5 13" id="KW-0418">Kinase</keyword>
<dbReference type="InterPro" id="IPR000719">
    <property type="entry name" value="Prot_kinase_dom"/>
</dbReference>
<dbReference type="InterPro" id="IPR008266">
    <property type="entry name" value="Tyr_kinase_AS"/>
</dbReference>
<dbReference type="Proteomes" id="UP000008672">
    <property type="component" value="Unassembled WGS sequence"/>
</dbReference>
<evidence type="ECO:0000256" key="8">
    <source>
        <dbReference type="ARBA" id="ARBA00023137"/>
    </source>
</evidence>
<comment type="catalytic activity">
    <reaction evidence="9 13">
        <text>L-tyrosyl-[protein] + ATP = O-phospho-L-tyrosyl-[protein] + ADP + H(+)</text>
        <dbReference type="Rhea" id="RHEA:10596"/>
        <dbReference type="Rhea" id="RHEA-COMP:10136"/>
        <dbReference type="Rhea" id="RHEA-COMP:20101"/>
        <dbReference type="ChEBI" id="CHEBI:15378"/>
        <dbReference type="ChEBI" id="CHEBI:30616"/>
        <dbReference type="ChEBI" id="CHEBI:46858"/>
        <dbReference type="ChEBI" id="CHEBI:61978"/>
        <dbReference type="ChEBI" id="CHEBI:456216"/>
        <dbReference type="EC" id="2.7.10.2"/>
    </reaction>
</comment>
<dbReference type="PROSITE" id="PS51113">
    <property type="entry name" value="ZF_BTK"/>
    <property type="match status" value="1"/>
</dbReference>
<dbReference type="InterPro" id="IPR050198">
    <property type="entry name" value="Non-receptor_tyrosine_kinases"/>
</dbReference>
<dbReference type="PRINTS" id="PR00109">
    <property type="entry name" value="TYRKINASE"/>
</dbReference>
<dbReference type="AlphaFoldDB" id="H3BCB6"/>
<dbReference type="GO" id="GO:0060828">
    <property type="term" value="P:regulation of canonical Wnt signaling pathway"/>
    <property type="evidence" value="ECO:0007669"/>
    <property type="project" value="Ensembl"/>
</dbReference>
<evidence type="ECO:0000256" key="2">
    <source>
        <dbReference type="ARBA" id="ARBA00022553"/>
    </source>
</evidence>
<keyword evidence="11" id="KW-0863">Zinc-finger</keyword>
<evidence type="ECO:0000313" key="16">
    <source>
        <dbReference type="Ensembl" id="ENSLACP00000019537.1"/>
    </source>
</evidence>
<dbReference type="Gene3D" id="1.10.510.10">
    <property type="entry name" value="Transferase(Phosphotransferase) domain 1"/>
    <property type="match status" value="1"/>
</dbReference>
<dbReference type="PROSITE" id="PS00107">
    <property type="entry name" value="PROTEIN_KINASE_ATP"/>
    <property type="match status" value="1"/>
</dbReference>
<feature type="domain" description="Protein kinase" evidence="15">
    <location>
        <begin position="391"/>
        <end position="644"/>
    </location>
</feature>
<dbReference type="PROSITE" id="PS50011">
    <property type="entry name" value="PROTEIN_KINASE_DOM"/>
    <property type="match status" value="1"/>
</dbReference>
<dbReference type="Pfam" id="PF07714">
    <property type="entry name" value="PK_Tyr_Ser-Thr"/>
    <property type="match status" value="1"/>
</dbReference>
<keyword evidence="11" id="KW-0862">Zinc</keyword>
<dbReference type="PRINTS" id="PR00401">
    <property type="entry name" value="SH2DOMAIN"/>
</dbReference>
<dbReference type="PROSITE" id="PS00109">
    <property type="entry name" value="PROTEIN_KINASE_TYR"/>
    <property type="match status" value="1"/>
</dbReference>
<dbReference type="Gene3D" id="2.30.29.30">
    <property type="entry name" value="Pleckstrin-homology domain (PH domain)/Phosphotyrosine-binding domain (PTB)"/>
    <property type="match status" value="1"/>
</dbReference>
<evidence type="ECO:0000256" key="1">
    <source>
        <dbReference type="ARBA" id="ARBA00001947"/>
    </source>
</evidence>
<dbReference type="GeneTree" id="ENSGT00940000158469"/>
<dbReference type="InParanoid" id="H3BCB6"/>
<keyword evidence="11" id="KW-0479">Metal-binding</keyword>
<evidence type="ECO:0000256" key="4">
    <source>
        <dbReference type="ARBA" id="ARBA00022741"/>
    </source>
</evidence>
<keyword evidence="6 12" id="KW-0067">ATP-binding</keyword>
<dbReference type="SMART" id="SM00252">
    <property type="entry name" value="SH2"/>
    <property type="match status" value="1"/>
</dbReference>
<evidence type="ECO:0000256" key="11">
    <source>
        <dbReference type="PROSITE-ProRule" id="PRU00432"/>
    </source>
</evidence>
<evidence type="ECO:0000313" key="17">
    <source>
        <dbReference type="Proteomes" id="UP000008672"/>
    </source>
</evidence>
<dbReference type="PANTHER" id="PTHR24418">
    <property type="entry name" value="TYROSINE-PROTEIN KINASE"/>
    <property type="match status" value="1"/>
</dbReference>
<dbReference type="FunCoup" id="H3BCB6">
    <property type="interactions" value="768"/>
</dbReference>
<dbReference type="GO" id="GO:0035556">
    <property type="term" value="P:intracellular signal transduction"/>
    <property type="evidence" value="ECO:0007669"/>
    <property type="project" value="InterPro"/>
</dbReference>
<evidence type="ECO:0000256" key="12">
    <source>
        <dbReference type="PROSITE-ProRule" id="PRU10141"/>
    </source>
</evidence>
<dbReference type="SMART" id="SM00219">
    <property type="entry name" value="TyrKc"/>
    <property type="match status" value="1"/>
</dbReference>
<dbReference type="GO" id="GO:0030178">
    <property type="term" value="P:negative regulation of Wnt signaling pathway"/>
    <property type="evidence" value="ECO:0007669"/>
    <property type="project" value="Ensembl"/>
</dbReference>
<dbReference type="InterPro" id="IPR001245">
    <property type="entry name" value="Ser-Thr/Tyr_kinase_cat_dom"/>
</dbReference>
<evidence type="ECO:0000256" key="5">
    <source>
        <dbReference type="ARBA" id="ARBA00022777"/>
    </source>
</evidence>
<gene>
    <name evidence="16" type="primary">BTK</name>
</gene>
<dbReference type="InterPro" id="IPR000980">
    <property type="entry name" value="SH2"/>
</dbReference>
<dbReference type="InterPro" id="IPR036860">
    <property type="entry name" value="SH2_dom_sf"/>
</dbReference>
<feature type="domain" description="SH2" evidence="14">
    <location>
        <begin position="270"/>
        <end position="366"/>
    </location>
</feature>
<dbReference type="GO" id="GO:0004715">
    <property type="term" value="F:non-membrane spanning protein tyrosine kinase activity"/>
    <property type="evidence" value="ECO:0007669"/>
    <property type="project" value="UniProtKB-EC"/>
</dbReference>
<protein>
    <recommendedName>
        <fullName evidence="13">Tyrosine-protein kinase</fullName>
        <ecNumber evidence="13">2.7.10.2</ecNumber>
    </recommendedName>
</protein>
<feature type="binding site" evidence="12">
    <location>
        <position position="419"/>
    </location>
    <ligand>
        <name>ATP</name>
        <dbReference type="ChEBI" id="CHEBI:30616"/>
    </ligand>
</feature>
<keyword evidence="7 10" id="KW-0727">SH2 domain</keyword>
<reference evidence="16" key="3">
    <citation type="submission" date="2025-09" db="UniProtKB">
        <authorList>
            <consortium name="Ensembl"/>
        </authorList>
    </citation>
    <scope>IDENTIFICATION</scope>
</reference>
<proteinExistence type="inferred from homology"/>
<dbReference type="FunFam" id="3.30.505.10:FF:000040">
    <property type="entry name" value="Tyrosine-protein kinase"/>
    <property type="match status" value="1"/>
</dbReference>
<dbReference type="SUPFAM" id="SSF55550">
    <property type="entry name" value="SH2 domain"/>
    <property type="match status" value="1"/>
</dbReference>
<keyword evidence="2" id="KW-0597">Phosphoprotein</keyword>
<evidence type="ECO:0000256" key="13">
    <source>
        <dbReference type="RuleBase" id="RU362096"/>
    </source>
</evidence>
<dbReference type="InterPro" id="IPR017441">
    <property type="entry name" value="Protein_kinase_ATP_BS"/>
</dbReference>
<evidence type="ECO:0000259" key="14">
    <source>
        <dbReference type="PROSITE" id="PS50001"/>
    </source>
</evidence>
<dbReference type="STRING" id="7897.ENSLACP00000019537"/>
<dbReference type="EC" id="2.7.10.2" evidence="13"/>
<dbReference type="InterPro" id="IPR011009">
    <property type="entry name" value="Kinase-like_dom_sf"/>
</dbReference>
<dbReference type="GO" id="GO:0008270">
    <property type="term" value="F:zinc ion binding"/>
    <property type="evidence" value="ECO:0007669"/>
    <property type="project" value="UniProtKB-KW"/>
</dbReference>
<evidence type="ECO:0000256" key="6">
    <source>
        <dbReference type="ARBA" id="ARBA00022840"/>
    </source>
</evidence>
<dbReference type="GO" id="GO:0009952">
    <property type="term" value="P:anterior/posterior pattern specification"/>
    <property type="evidence" value="ECO:0007669"/>
    <property type="project" value="Ensembl"/>
</dbReference>
<comment type="cofactor">
    <cofactor evidence="1">
        <name>Zn(2+)</name>
        <dbReference type="ChEBI" id="CHEBI:29105"/>
    </cofactor>
</comment>
<keyword evidence="4 12" id="KW-0547">Nucleotide-binding</keyword>
<name>H3BCB6_LATCH</name>
<keyword evidence="17" id="KW-1185">Reference proteome</keyword>
<evidence type="ECO:0000256" key="10">
    <source>
        <dbReference type="PROSITE-ProRule" id="PRU00191"/>
    </source>
</evidence>
<dbReference type="InterPro" id="IPR011993">
    <property type="entry name" value="PH-like_dom_sf"/>
</dbReference>
<evidence type="ECO:0000256" key="9">
    <source>
        <dbReference type="ARBA" id="ARBA00051245"/>
    </source>
</evidence>
<dbReference type="InterPro" id="IPR001562">
    <property type="entry name" value="Znf_Btk_motif"/>
</dbReference>
<dbReference type="Gene3D" id="3.30.505.10">
    <property type="entry name" value="SH2 domain"/>
    <property type="match status" value="1"/>
</dbReference>
<keyword evidence="3 13" id="KW-0808">Transferase</keyword>
<accession>H3BCB6</accession>
<dbReference type="Pfam" id="PF00017">
    <property type="entry name" value="SH2"/>
    <property type="match status" value="1"/>
</dbReference>
<dbReference type="GO" id="GO:0005524">
    <property type="term" value="F:ATP binding"/>
    <property type="evidence" value="ECO:0007669"/>
    <property type="project" value="UniProtKB-UniRule"/>
</dbReference>
<evidence type="ECO:0000256" key="3">
    <source>
        <dbReference type="ARBA" id="ARBA00022679"/>
    </source>
</evidence>
<reference evidence="17" key="1">
    <citation type="submission" date="2011-08" db="EMBL/GenBank/DDBJ databases">
        <title>The draft genome of Latimeria chalumnae.</title>
        <authorList>
            <person name="Di Palma F."/>
            <person name="Alfoldi J."/>
            <person name="Johnson J."/>
            <person name="Berlin A."/>
            <person name="Gnerre S."/>
            <person name="Jaffe D."/>
            <person name="MacCallum I."/>
            <person name="Young S."/>
            <person name="Walker B.J."/>
            <person name="Lander E."/>
            <person name="Lindblad-Toh K."/>
        </authorList>
    </citation>
    <scope>NUCLEOTIDE SEQUENCE [LARGE SCALE GENOMIC DNA]</scope>
    <source>
        <strain evidence="17">Wild caught</strain>
    </source>
</reference>
<reference evidence="16" key="2">
    <citation type="submission" date="2025-08" db="UniProtKB">
        <authorList>
            <consortium name="Ensembl"/>
        </authorList>
    </citation>
    <scope>IDENTIFICATION</scope>
</reference>